<evidence type="ECO:0000313" key="2">
    <source>
        <dbReference type="Proteomes" id="UP001195483"/>
    </source>
</evidence>
<name>A0AAE0TAX2_9BIVA</name>
<accession>A0AAE0TAX2</accession>
<organism evidence="1 2">
    <name type="scientific">Potamilus streckersoni</name>
    <dbReference type="NCBI Taxonomy" id="2493646"/>
    <lineage>
        <taxon>Eukaryota</taxon>
        <taxon>Metazoa</taxon>
        <taxon>Spiralia</taxon>
        <taxon>Lophotrochozoa</taxon>
        <taxon>Mollusca</taxon>
        <taxon>Bivalvia</taxon>
        <taxon>Autobranchia</taxon>
        <taxon>Heteroconchia</taxon>
        <taxon>Palaeoheterodonta</taxon>
        <taxon>Unionida</taxon>
        <taxon>Unionoidea</taxon>
        <taxon>Unionidae</taxon>
        <taxon>Ambleminae</taxon>
        <taxon>Lampsilini</taxon>
        <taxon>Potamilus</taxon>
    </lineage>
</organism>
<evidence type="ECO:0000313" key="1">
    <source>
        <dbReference type="EMBL" id="KAK3606505.1"/>
    </source>
</evidence>
<proteinExistence type="predicted"/>
<dbReference type="EMBL" id="JAEAOA010002346">
    <property type="protein sequence ID" value="KAK3606505.1"/>
    <property type="molecule type" value="Genomic_DNA"/>
</dbReference>
<sequence length="105" mass="12446">MACRAQCEKDLKPEEFKFMVAKYRRYKEIKKNGMRKKLNNTYTKNIIKINVFFCGFEEEKTKKNILEKLTSNKKCIILATKDINLTLTPVSYSYTNGRNYVNTEK</sequence>
<keyword evidence="2" id="KW-1185">Reference proteome</keyword>
<reference evidence="1" key="3">
    <citation type="submission" date="2023-05" db="EMBL/GenBank/DDBJ databases">
        <authorList>
            <person name="Smith C.H."/>
        </authorList>
    </citation>
    <scope>NUCLEOTIDE SEQUENCE</scope>
    <source>
        <strain evidence="1">CHS0354</strain>
        <tissue evidence="1">Mantle</tissue>
    </source>
</reference>
<reference evidence="1" key="2">
    <citation type="journal article" date="2021" name="Genome Biol. Evol.">
        <title>Developing a high-quality reference genome for a parasitic bivalve with doubly uniparental inheritance (Bivalvia: Unionida).</title>
        <authorList>
            <person name="Smith C.H."/>
        </authorList>
    </citation>
    <scope>NUCLEOTIDE SEQUENCE</scope>
    <source>
        <strain evidence="1">CHS0354</strain>
        <tissue evidence="1">Mantle</tissue>
    </source>
</reference>
<protein>
    <submittedName>
        <fullName evidence="1">Uncharacterized protein</fullName>
    </submittedName>
</protein>
<gene>
    <name evidence="1" type="ORF">CHS0354_041456</name>
</gene>
<dbReference type="Proteomes" id="UP001195483">
    <property type="component" value="Unassembled WGS sequence"/>
</dbReference>
<dbReference type="AlphaFoldDB" id="A0AAE0TAX2"/>
<comment type="caution">
    <text evidence="1">The sequence shown here is derived from an EMBL/GenBank/DDBJ whole genome shotgun (WGS) entry which is preliminary data.</text>
</comment>
<reference evidence="1" key="1">
    <citation type="journal article" date="2021" name="Genome Biol. Evol.">
        <title>A High-Quality Reference Genome for a Parasitic Bivalve with Doubly Uniparental Inheritance (Bivalvia: Unionida).</title>
        <authorList>
            <person name="Smith C.H."/>
        </authorList>
    </citation>
    <scope>NUCLEOTIDE SEQUENCE</scope>
    <source>
        <strain evidence="1">CHS0354</strain>
    </source>
</reference>